<evidence type="ECO:0000256" key="1">
    <source>
        <dbReference type="ARBA" id="ARBA00009023"/>
    </source>
</evidence>
<dbReference type="PANTHER" id="PTHR33376:SF7">
    <property type="entry name" value="C4-DICARBOXYLATE-BINDING PROTEIN DCTB"/>
    <property type="match status" value="1"/>
</dbReference>
<name>A0A428N181_9BACI</name>
<dbReference type="InterPro" id="IPR018389">
    <property type="entry name" value="DctP_fam"/>
</dbReference>
<organism evidence="5 6">
    <name type="scientific">Salibacterium salarium</name>
    <dbReference type="NCBI Taxonomy" id="284579"/>
    <lineage>
        <taxon>Bacteria</taxon>
        <taxon>Bacillati</taxon>
        <taxon>Bacillota</taxon>
        <taxon>Bacilli</taxon>
        <taxon>Bacillales</taxon>
        <taxon>Bacillaceae</taxon>
    </lineage>
</organism>
<comment type="similarity">
    <text evidence="1">Belongs to the bacterial solute-binding protein 7 family.</text>
</comment>
<evidence type="ECO:0000256" key="2">
    <source>
        <dbReference type="ARBA" id="ARBA00022448"/>
    </source>
</evidence>
<comment type="caution">
    <text evidence="5">The sequence shown here is derived from an EMBL/GenBank/DDBJ whole genome shotgun (WGS) entry which is preliminary data.</text>
</comment>
<dbReference type="NCBIfam" id="NF037995">
    <property type="entry name" value="TRAP_S1"/>
    <property type="match status" value="1"/>
</dbReference>
<dbReference type="AlphaFoldDB" id="A0A428N181"/>
<accession>A0A428N181</accession>
<evidence type="ECO:0000256" key="3">
    <source>
        <dbReference type="ARBA" id="ARBA00022729"/>
    </source>
</evidence>
<proteinExistence type="inferred from homology"/>
<sequence>MEVKTNVRKFMFFISILGLILVIVGCGNNEDAGNDTESETESETDGSAQTNADTENDGEASGDEETYTLKMASPSNPEDTMVQAFYHFEEIVEDESEGRIDVEVLHSGQLGGQSDYIDGLQLGSIQAAEITTSVLSSLNDKMLIFDMPYLSNNMQHQREVIQSGVGDELSSALEEQEDIKIVGWLQRSARNVYSSAGPIETAEDFEGLDIRVMESPVMLETMELLGANPTPIAADERYMALQTGVVDAAENSIALILTEKEYEVTDYVSMTNHFMTPNTISMDQNFFDSLPEDLQDVVLDAGEKAGEFAFEEEKSQIDSAVTELEDIGMEVNTIEDTSSFKEAVQPIYDEYEEDIGEDLFDAFLENK</sequence>
<dbReference type="PROSITE" id="PS51257">
    <property type="entry name" value="PROKAR_LIPOPROTEIN"/>
    <property type="match status" value="1"/>
</dbReference>
<gene>
    <name evidence="5" type="ORF">D7Z54_16945</name>
</gene>
<protein>
    <submittedName>
        <fullName evidence="5">TRAP transporter substrate-binding protein</fullName>
    </submittedName>
</protein>
<dbReference type="GO" id="GO:0030288">
    <property type="term" value="C:outer membrane-bounded periplasmic space"/>
    <property type="evidence" value="ECO:0007669"/>
    <property type="project" value="InterPro"/>
</dbReference>
<evidence type="ECO:0000256" key="4">
    <source>
        <dbReference type="SAM" id="MobiDB-lite"/>
    </source>
</evidence>
<dbReference type="InterPro" id="IPR004682">
    <property type="entry name" value="TRAP_DctP"/>
</dbReference>
<dbReference type="Proteomes" id="UP000275076">
    <property type="component" value="Unassembled WGS sequence"/>
</dbReference>
<dbReference type="OrthoDB" id="9776801at2"/>
<feature type="compositionally biased region" description="Acidic residues" evidence="4">
    <location>
        <begin position="54"/>
        <end position="66"/>
    </location>
</feature>
<reference evidence="5 6" key="1">
    <citation type="submission" date="2018-10" db="EMBL/GenBank/DDBJ databases">
        <title>Draft genome sequence of Bacillus salarius IM0101, isolated from a hypersaline soil in Inner Mongolia, China.</title>
        <authorList>
            <person name="Yamprayoonswat W."/>
            <person name="Boonvisut S."/>
            <person name="Jumpathong W."/>
            <person name="Sittihan S."/>
            <person name="Ruangsuj P."/>
            <person name="Wanthongcharoen S."/>
            <person name="Thongpramul N."/>
            <person name="Pimmason S."/>
            <person name="Yu B."/>
            <person name="Yasawong M."/>
        </authorList>
    </citation>
    <scope>NUCLEOTIDE SEQUENCE [LARGE SCALE GENOMIC DNA]</scope>
    <source>
        <strain evidence="5 6">IM0101</strain>
    </source>
</reference>
<dbReference type="NCBIfam" id="TIGR00787">
    <property type="entry name" value="dctP"/>
    <property type="match status" value="1"/>
</dbReference>
<keyword evidence="3" id="KW-0732">Signal</keyword>
<dbReference type="InterPro" id="IPR038404">
    <property type="entry name" value="TRAP_DctP_sf"/>
</dbReference>
<dbReference type="CDD" id="cd13603">
    <property type="entry name" value="PBP2_TRAP_Siap_TeaA_like"/>
    <property type="match status" value="1"/>
</dbReference>
<feature type="compositionally biased region" description="Acidic residues" evidence="4">
    <location>
        <begin position="32"/>
        <end position="44"/>
    </location>
</feature>
<evidence type="ECO:0000313" key="5">
    <source>
        <dbReference type="EMBL" id="RSL32116.1"/>
    </source>
</evidence>
<dbReference type="Gene3D" id="3.40.190.170">
    <property type="entry name" value="Bacterial extracellular solute-binding protein, family 7"/>
    <property type="match status" value="1"/>
</dbReference>
<dbReference type="PANTHER" id="PTHR33376">
    <property type="match status" value="1"/>
</dbReference>
<keyword evidence="2" id="KW-0813">Transport</keyword>
<evidence type="ECO:0000313" key="6">
    <source>
        <dbReference type="Proteomes" id="UP000275076"/>
    </source>
</evidence>
<dbReference type="Pfam" id="PF03480">
    <property type="entry name" value="DctP"/>
    <property type="match status" value="1"/>
</dbReference>
<dbReference type="EMBL" id="RBVX01000017">
    <property type="protein sequence ID" value="RSL32116.1"/>
    <property type="molecule type" value="Genomic_DNA"/>
</dbReference>
<keyword evidence="6" id="KW-1185">Reference proteome</keyword>
<dbReference type="PIRSF" id="PIRSF006470">
    <property type="entry name" value="DctB"/>
    <property type="match status" value="1"/>
</dbReference>
<feature type="region of interest" description="Disordered" evidence="4">
    <location>
        <begin position="31"/>
        <end position="66"/>
    </location>
</feature>
<dbReference type="GO" id="GO:0055085">
    <property type="term" value="P:transmembrane transport"/>
    <property type="evidence" value="ECO:0007669"/>
    <property type="project" value="InterPro"/>
</dbReference>